<accession>A0A378Q1Z9</accession>
<sequence length="39" mass="4567">MKTRFSHFHAKTISLFLKYFYIVNSVIKGRHALKISAVI</sequence>
<gene>
    <name evidence="1" type="ORF">NCTC9426_01854</name>
</gene>
<proteinExistence type="predicted"/>
<name>A0A378Q1Z9_MORBO</name>
<protein>
    <submittedName>
        <fullName evidence="1">Uncharacterized protein</fullName>
    </submittedName>
</protein>
<dbReference type="EMBL" id="UGPZ01000003">
    <property type="protein sequence ID" value="STY93137.1"/>
    <property type="molecule type" value="Genomic_DNA"/>
</dbReference>
<evidence type="ECO:0000313" key="2">
    <source>
        <dbReference type="Proteomes" id="UP000254133"/>
    </source>
</evidence>
<organism evidence="1 2">
    <name type="scientific">Moraxella bovis</name>
    <dbReference type="NCBI Taxonomy" id="476"/>
    <lineage>
        <taxon>Bacteria</taxon>
        <taxon>Pseudomonadati</taxon>
        <taxon>Pseudomonadota</taxon>
        <taxon>Gammaproteobacteria</taxon>
        <taxon>Moraxellales</taxon>
        <taxon>Moraxellaceae</taxon>
        <taxon>Moraxella</taxon>
    </lineage>
</organism>
<evidence type="ECO:0000313" key="1">
    <source>
        <dbReference type="EMBL" id="STY93137.1"/>
    </source>
</evidence>
<dbReference type="Proteomes" id="UP000254133">
    <property type="component" value="Unassembled WGS sequence"/>
</dbReference>
<reference evidence="1 2" key="1">
    <citation type="submission" date="2018-06" db="EMBL/GenBank/DDBJ databases">
        <authorList>
            <consortium name="Pathogen Informatics"/>
            <person name="Doyle S."/>
        </authorList>
    </citation>
    <scope>NUCLEOTIDE SEQUENCE [LARGE SCALE GENOMIC DNA]</scope>
    <source>
        <strain evidence="1 2">NCTC9426</strain>
    </source>
</reference>
<dbReference type="AlphaFoldDB" id="A0A378Q1Z9"/>